<sequence length="266" mass="26593">MSTLTLRQEPPERLDFLRVNPLSLSGLSEAEAARLPIGTSRRGLTLGDIFAISLDGSDSLTIEGGSSRFDSVGASLSGGSIRVVGDVGQRLGAGMASGSVTVTGSAGPYAGSGAKGGTITIEGDAGDHAGGAVYAAKAGLDGATLVIRGSAGDYLGDRMRRGLILVGAAGAHAGSRMIAGTIAALSVGDHPGYGMRRGTILAGGHGALSPSFVETGTHDLVFLRLLARSLRALSPAHADLAAGALKRYSGDLATLGKGELWVTAGR</sequence>
<proteinExistence type="predicted"/>
<reference evidence="1" key="1">
    <citation type="submission" date="2019-12" db="EMBL/GenBank/DDBJ databases">
        <authorList>
            <person name="Cremers G."/>
        </authorList>
    </citation>
    <scope>NUCLEOTIDE SEQUENCE</scope>
    <source>
        <strain evidence="1">Mbul1</strain>
    </source>
</reference>
<dbReference type="AlphaFoldDB" id="A0A679J5T2"/>
<dbReference type="Gene3D" id="2.160.20.60">
    <property type="entry name" value="Glutamate synthase, alpha subunit, C-terminal domain"/>
    <property type="match status" value="1"/>
</dbReference>
<evidence type="ECO:0000313" key="1">
    <source>
        <dbReference type="EMBL" id="CAA2106517.1"/>
    </source>
</evidence>
<dbReference type="GO" id="GO:0046914">
    <property type="term" value="F:transition metal ion binding"/>
    <property type="evidence" value="ECO:0007669"/>
    <property type="project" value="InterPro"/>
</dbReference>
<organism evidence="1">
    <name type="scientific">Methylobacterium bullatum</name>
    <dbReference type="NCBI Taxonomy" id="570505"/>
    <lineage>
        <taxon>Bacteria</taxon>
        <taxon>Pseudomonadati</taxon>
        <taxon>Pseudomonadota</taxon>
        <taxon>Alphaproteobacteria</taxon>
        <taxon>Hyphomicrobiales</taxon>
        <taxon>Methylobacteriaceae</taxon>
        <taxon>Methylobacterium</taxon>
    </lineage>
</organism>
<keyword evidence="1" id="KW-0808">Transferase</keyword>
<dbReference type="PANTHER" id="PTHR39673">
    <property type="entry name" value="TUNGSTEN FORMYLMETHANOFURAN DEHYDROGENASE, SUBUNIT C (FWDC)"/>
    <property type="match status" value="1"/>
</dbReference>
<dbReference type="InterPro" id="IPR017550">
    <property type="entry name" value="Formylmethanofuran_DH_suC"/>
</dbReference>
<dbReference type="EMBL" id="LR743504">
    <property type="protein sequence ID" value="CAA2106517.1"/>
    <property type="molecule type" value="Genomic_DNA"/>
</dbReference>
<dbReference type="NCBIfam" id="TIGR03122">
    <property type="entry name" value="one_C_dehyd_C"/>
    <property type="match status" value="1"/>
</dbReference>
<accession>A0A679J5T2</accession>
<protein>
    <submittedName>
        <fullName evidence="1">Formyltransferase/hydrolase complex Fhc subunit C</fullName>
    </submittedName>
</protein>
<dbReference type="InterPro" id="IPR036485">
    <property type="entry name" value="Glu_synth_asu_C_sf"/>
</dbReference>
<dbReference type="SUPFAM" id="SSF69336">
    <property type="entry name" value="Alpha subunit of glutamate synthase, C-terminal domain"/>
    <property type="match status" value="1"/>
</dbReference>
<dbReference type="GO" id="GO:0018493">
    <property type="term" value="F:formylmethanofuran dehydrogenase activity"/>
    <property type="evidence" value="ECO:0007669"/>
    <property type="project" value="InterPro"/>
</dbReference>
<dbReference type="PANTHER" id="PTHR39673:SF5">
    <property type="entry name" value="TUNGSTEN-CONTAINING FORMYLMETHANOFURAN DEHYDROGENASE 2 SUBUNIT C"/>
    <property type="match status" value="1"/>
</dbReference>
<keyword evidence="1" id="KW-0378">Hydrolase</keyword>
<name>A0A679J5T2_9HYPH</name>
<gene>
    <name evidence="1" type="primary">fhcC</name>
    <name evidence="1" type="ORF">MBUL_03713</name>
</gene>
<dbReference type="GO" id="GO:0015948">
    <property type="term" value="P:methanogenesis"/>
    <property type="evidence" value="ECO:0007669"/>
    <property type="project" value="InterPro"/>
</dbReference>
<dbReference type="GO" id="GO:0016787">
    <property type="term" value="F:hydrolase activity"/>
    <property type="evidence" value="ECO:0007669"/>
    <property type="project" value="UniProtKB-KW"/>
</dbReference>
<dbReference type="GO" id="GO:0016740">
    <property type="term" value="F:transferase activity"/>
    <property type="evidence" value="ECO:0007669"/>
    <property type="project" value="UniProtKB-KW"/>
</dbReference>